<evidence type="ECO:0008006" key="5">
    <source>
        <dbReference type="Google" id="ProtNLM"/>
    </source>
</evidence>
<dbReference type="InterPro" id="IPR001660">
    <property type="entry name" value="SAM"/>
</dbReference>
<dbReference type="PANTHER" id="PTHR12844">
    <property type="entry name" value="CONNECTOR ENCHANCER OF KINASE SUPPRESSOR OF RAS"/>
    <property type="match status" value="1"/>
</dbReference>
<comment type="caution">
    <text evidence="3">The sequence shown here is derived from an EMBL/GenBank/DDBJ whole genome shotgun (WGS) entry which is preliminary data.</text>
</comment>
<evidence type="ECO:0000313" key="4">
    <source>
        <dbReference type="Proteomes" id="UP001153954"/>
    </source>
</evidence>
<organism evidence="3 4">
    <name type="scientific">Euphydryas editha</name>
    <name type="common">Edith's checkerspot</name>
    <dbReference type="NCBI Taxonomy" id="104508"/>
    <lineage>
        <taxon>Eukaryota</taxon>
        <taxon>Metazoa</taxon>
        <taxon>Ecdysozoa</taxon>
        <taxon>Arthropoda</taxon>
        <taxon>Hexapoda</taxon>
        <taxon>Insecta</taxon>
        <taxon>Pterygota</taxon>
        <taxon>Neoptera</taxon>
        <taxon>Endopterygota</taxon>
        <taxon>Lepidoptera</taxon>
        <taxon>Glossata</taxon>
        <taxon>Ditrysia</taxon>
        <taxon>Papilionoidea</taxon>
        <taxon>Nymphalidae</taxon>
        <taxon>Nymphalinae</taxon>
        <taxon>Euphydryas</taxon>
    </lineage>
</organism>
<sequence length="262" mass="28650">MGSLNIAEWSPDQVAEWMSGLGPKVTQYVPELHKKGLNGAKLLTLRCDDLEYLGIHIIGHQELLLEAVEHLRNFHYEISRECVQQLALRVSSAAASLARALRHHVDARLETHSLADVARTVHAVKPLVCWLDRWPLCSGSPLAERKAALLKLSLEAATCAQRDRFAEQPARAVAAAAAAVAAVADYIIQDVSDPTILQPASLDAVSLRQGERALGFEVVPSFCGHHQLAHIRFASPAHASGLVHEADEIVQVPLAWIYNIRS</sequence>
<dbReference type="SUPFAM" id="SSF47769">
    <property type="entry name" value="SAM/Pointed domain"/>
    <property type="match status" value="1"/>
</dbReference>
<dbReference type="PROSITE" id="PS50105">
    <property type="entry name" value="SAM_DOMAIN"/>
    <property type="match status" value="1"/>
</dbReference>
<dbReference type="InterPro" id="IPR017874">
    <property type="entry name" value="CRIC_domain"/>
</dbReference>
<dbReference type="EMBL" id="CAKOGL010000030">
    <property type="protein sequence ID" value="CAH2106897.1"/>
    <property type="molecule type" value="Genomic_DNA"/>
</dbReference>
<evidence type="ECO:0000259" key="1">
    <source>
        <dbReference type="PROSITE" id="PS50105"/>
    </source>
</evidence>
<gene>
    <name evidence="3" type="ORF">EEDITHA_LOCUS20976</name>
</gene>
<dbReference type="SMART" id="SM00454">
    <property type="entry name" value="SAM"/>
    <property type="match status" value="1"/>
</dbReference>
<evidence type="ECO:0000259" key="2">
    <source>
        <dbReference type="PROSITE" id="PS51290"/>
    </source>
</evidence>
<dbReference type="PROSITE" id="PS51290">
    <property type="entry name" value="CRIC"/>
    <property type="match status" value="1"/>
</dbReference>
<keyword evidence="4" id="KW-1185">Reference proteome</keyword>
<protein>
    <recommendedName>
        <fullName evidence="5">Connector enhancer of kinase suppressor of ras 2</fullName>
    </recommendedName>
</protein>
<accession>A0AAU9V9P0</accession>
<name>A0AAU9V9P0_EUPED</name>
<evidence type="ECO:0000313" key="3">
    <source>
        <dbReference type="EMBL" id="CAH2106897.1"/>
    </source>
</evidence>
<feature type="domain" description="SAM" evidence="1">
    <location>
        <begin position="9"/>
        <end position="74"/>
    </location>
</feature>
<dbReference type="Proteomes" id="UP001153954">
    <property type="component" value="Unassembled WGS sequence"/>
</dbReference>
<dbReference type="Gene3D" id="1.10.150.50">
    <property type="entry name" value="Transcription Factor, Ets-1"/>
    <property type="match status" value="1"/>
</dbReference>
<reference evidence="3" key="1">
    <citation type="submission" date="2022-03" db="EMBL/GenBank/DDBJ databases">
        <authorList>
            <person name="Tunstrom K."/>
        </authorList>
    </citation>
    <scope>NUCLEOTIDE SEQUENCE</scope>
</reference>
<dbReference type="PANTHER" id="PTHR12844:SF42">
    <property type="entry name" value="CONNECTOR ENHANCER OF KSR PROTEIN CNK"/>
    <property type="match status" value="1"/>
</dbReference>
<feature type="domain" description="CRIC" evidence="2">
    <location>
        <begin position="78"/>
        <end position="167"/>
    </location>
</feature>
<dbReference type="Pfam" id="PF10534">
    <property type="entry name" value="CRIC_ras_sig"/>
    <property type="match status" value="1"/>
</dbReference>
<dbReference type="InterPro" id="IPR013761">
    <property type="entry name" value="SAM/pointed_sf"/>
</dbReference>
<dbReference type="AlphaFoldDB" id="A0AAU9V9P0"/>
<dbReference type="InterPro" id="IPR051566">
    <property type="entry name" value="CNKSR"/>
</dbReference>
<proteinExistence type="predicted"/>
<dbReference type="Pfam" id="PF00536">
    <property type="entry name" value="SAM_1"/>
    <property type="match status" value="1"/>
</dbReference>